<gene>
    <name evidence="2" type="ORF">GCM10008967_34650</name>
</gene>
<evidence type="ECO:0000313" key="2">
    <source>
        <dbReference type="EMBL" id="GAA0341341.1"/>
    </source>
</evidence>
<dbReference type="RefSeq" id="WP_343801841.1">
    <property type="nucleotide sequence ID" value="NZ_BAAADJ010000059.1"/>
</dbReference>
<reference evidence="3" key="1">
    <citation type="journal article" date="2019" name="Int. J. Syst. Evol. Microbiol.">
        <title>The Global Catalogue of Microorganisms (GCM) 10K type strain sequencing project: providing services to taxonomists for standard genome sequencing and annotation.</title>
        <authorList>
            <consortium name="The Broad Institute Genomics Platform"/>
            <consortium name="The Broad Institute Genome Sequencing Center for Infectious Disease"/>
            <person name="Wu L."/>
            <person name="Ma J."/>
        </authorList>
    </citation>
    <scope>NUCLEOTIDE SEQUENCE [LARGE SCALE GENOMIC DNA]</scope>
    <source>
        <strain evidence="3">JCM 9731</strain>
    </source>
</reference>
<dbReference type="PANTHER" id="PTHR40040">
    <property type="entry name" value="SMALL HYDROPHOBIC PROTEIN-RELATED"/>
    <property type="match status" value="1"/>
</dbReference>
<protein>
    <recommendedName>
        <fullName evidence="4">DUF4190 domain-containing protein</fullName>
    </recommendedName>
</protein>
<name>A0ABP3GC87_9BACI</name>
<keyword evidence="1" id="KW-0472">Membrane</keyword>
<keyword evidence="1" id="KW-0812">Transmembrane</keyword>
<dbReference type="EMBL" id="BAAADJ010000059">
    <property type="protein sequence ID" value="GAA0341341.1"/>
    <property type="molecule type" value="Genomic_DNA"/>
</dbReference>
<sequence length="125" mass="13275">MADERKIVDHNIDVRDTNEEIMENRIENGDYLEEASAEVAAPIAAPRTANRYDTEDETATGGKGLGWVGIALSILSLFWLPVLFGGAGIVLGFIARRRGAEGLGATAIGIGAAAIIISLFLAPFF</sequence>
<keyword evidence="1" id="KW-1133">Transmembrane helix</keyword>
<accession>A0ABP3GC87</accession>
<dbReference type="Proteomes" id="UP001500782">
    <property type="component" value="Unassembled WGS sequence"/>
</dbReference>
<feature type="transmembrane region" description="Helical" evidence="1">
    <location>
        <begin position="102"/>
        <end position="122"/>
    </location>
</feature>
<dbReference type="InterPro" id="IPR055338">
    <property type="entry name" value="YqfX-like"/>
</dbReference>
<proteinExistence type="predicted"/>
<keyword evidence="3" id="KW-1185">Reference proteome</keyword>
<evidence type="ECO:0000313" key="3">
    <source>
        <dbReference type="Proteomes" id="UP001500782"/>
    </source>
</evidence>
<comment type="caution">
    <text evidence="2">The sequence shown here is derived from an EMBL/GenBank/DDBJ whole genome shotgun (WGS) entry which is preliminary data.</text>
</comment>
<feature type="transmembrane region" description="Helical" evidence="1">
    <location>
        <begin position="67"/>
        <end position="95"/>
    </location>
</feature>
<evidence type="ECO:0000256" key="1">
    <source>
        <dbReference type="SAM" id="Phobius"/>
    </source>
</evidence>
<dbReference type="PANTHER" id="PTHR40040:SF1">
    <property type="entry name" value="MEMBRANE PROTEIN"/>
    <property type="match status" value="1"/>
</dbReference>
<organism evidence="2 3">
    <name type="scientific">Bacillus carboniphilus</name>
    <dbReference type="NCBI Taxonomy" id="86663"/>
    <lineage>
        <taxon>Bacteria</taxon>
        <taxon>Bacillati</taxon>
        <taxon>Bacillota</taxon>
        <taxon>Bacilli</taxon>
        <taxon>Bacillales</taxon>
        <taxon>Bacillaceae</taxon>
        <taxon>Bacillus</taxon>
    </lineage>
</organism>
<evidence type="ECO:0008006" key="4">
    <source>
        <dbReference type="Google" id="ProtNLM"/>
    </source>
</evidence>